<evidence type="ECO:0000313" key="1">
    <source>
        <dbReference type="EMBL" id="KAI8547451.1"/>
    </source>
</evidence>
<keyword evidence="2" id="KW-1185">Reference proteome</keyword>
<accession>A0ACC0N2G5</accession>
<gene>
    <name evidence="1" type="ORF">RHMOL_Rhmol07G0196800</name>
</gene>
<dbReference type="Proteomes" id="UP001062846">
    <property type="component" value="Chromosome 7"/>
</dbReference>
<name>A0ACC0N2G5_RHOML</name>
<organism evidence="1 2">
    <name type="scientific">Rhododendron molle</name>
    <name type="common">Chinese azalea</name>
    <name type="synonym">Azalea mollis</name>
    <dbReference type="NCBI Taxonomy" id="49168"/>
    <lineage>
        <taxon>Eukaryota</taxon>
        <taxon>Viridiplantae</taxon>
        <taxon>Streptophyta</taxon>
        <taxon>Embryophyta</taxon>
        <taxon>Tracheophyta</taxon>
        <taxon>Spermatophyta</taxon>
        <taxon>Magnoliopsida</taxon>
        <taxon>eudicotyledons</taxon>
        <taxon>Gunneridae</taxon>
        <taxon>Pentapetalae</taxon>
        <taxon>asterids</taxon>
        <taxon>Ericales</taxon>
        <taxon>Ericaceae</taxon>
        <taxon>Ericoideae</taxon>
        <taxon>Rhodoreae</taxon>
        <taxon>Rhododendron</taxon>
    </lineage>
</organism>
<proteinExistence type="predicted"/>
<evidence type="ECO:0000313" key="2">
    <source>
        <dbReference type="Proteomes" id="UP001062846"/>
    </source>
</evidence>
<comment type="caution">
    <text evidence="1">The sequence shown here is derived from an EMBL/GenBank/DDBJ whole genome shotgun (WGS) entry which is preliminary data.</text>
</comment>
<sequence>MTHDSCKFLDSRTQFLSSKEDLKNARIRDWAGLLLQAGDYMEYCHVFLAPAAAAPPVVPVWPRAPSFVSFHSDDGKEEHLALTPCTTQLYTSPAGVSQAPSEVVQEWLHAYQSAEALVRRQHRQILEVKTVVDGLPASWVENRVPEFLKKYGEVEKIKLARNMPSAEKRILDLLPTIPMMQQ</sequence>
<protein>
    <submittedName>
        <fullName evidence="1">Uncharacterized protein</fullName>
    </submittedName>
</protein>
<dbReference type="EMBL" id="CM046394">
    <property type="protein sequence ID" value="KAI8547451.1"/>
    <property type="molecule type" value="Genomic_DNA"/>
</dbReference>
<reference evidence="1" key="1">
    <citation type="submission" date="2022-02" db="EMBL/GenBank/DDBJ databases">
        <title>Plant Genome Project.</title>
        <authorList>
            <person name="Zhang R.-G."/>
        </authorList>
    </citation>
    <scope>NUCLEOTIDE SEQUENCE</scope>
    <source>
        <strain evidence="1">AT1</strain>
    </source>
</reference>